<reference evidence="1 2" key="1">
    <citation type="submission" date="2019-01" db="EMBL/GenBank/DDBJ databases">
        <title>PMF-metabolizing Aryl O-demethylase.</title>
        <authorList>
            <person name="Kim M."/>
        </authorList>
    </citation>
    <scope>NUCLEOTIDE SEQUENCE [LARGE SCALE GENOMIC DNA]</scope>
    <source>
        <strain evidence="1 2">PMF1</strain>
    </source>
</reference>
<dbReference type="KEGG" id="bpro:PMF13cell1_05589"/>
<sequence>MARFYDIAERMKSGKEKPTVKIDEEHSYKINTGKSAVLYIQGISDDKKLNEVEKLDKIITTALGKEAADYIDEQDLPMPMIVTIANVIMAAIGDVELEEVEKMSKDEAKNKGKK</sequence>
<proteinExistence type="predicted"/>
<gene>
    <name evidence="1" type="ORF">PMF13cell1_05589</name>
</gene>
<protein>
    <submittedName>
        <fullName evidence="1">Uncharacterized protein</fullName>
    </submittedName>
</protein>
<dbReference type="AlphaFoldDB" id="A0A4P6M8P7"/>
<dbReference type="RefSeq" id="WP_130182881.1">
    <property type="nucleotide sequence ID" value="NZ_CP035945.1"/>
</dbReference>
<accession>A0A4P6M8P7</accession>
<evidence type="ECO:0000313" key="1">
    <source>
        <dbReference type="EMBL" id="QBE99993.1"/>
    </source>
</evidence>
<organism evidence="1 2">
    <name type="scientific">Blautia producta</name>
    <dbReference type="NCBI Taxonomy" id="33035"/>
    <lineage>
        <taxon>Bacteria</taxon>
        <taxon>Bacillati</taxon>
        <taxon>Bacillota</taxon>
        <taxon>Clostridia</taxon>
        <taxon>Lachnospirales</taxon>
        <taxon>Lachnospiraceae</taxon>
        <taxon>Blautia</taxon>
    </lineage>
</organism>
<dbReference type="Proteomes" id="UP000289794">
    <property type="component" value="Chromosome"/>
</dbReference>
<evidence type="ECO:0000313" key="2">
    <source>
        <dbReference type="Proteomes" id="UP000289794"/>
    </source>
</evidence>
<dbReference type="EMBL" id="CP035945">
    <property type="protein sequence ID" value="QBE99993.1"/>
    <property type="molecule type" value="Genomic_DNA"/>
</dbReference>
<name>A0A4P6M8P7_9FIRM</name>